<sequence length="94" mass="10737">MNNLFSDQVNQRILRRTNLPFTSFSQAPTKQVDATANFQKTQEMKKQALPLFSDQDQPEGTLIAQDALHILISYDIVRHSEYCAIVEISYTISC</sequence>
<protein>
    <submittedName>
        <fullName evidence="1">Uncharacterized protein</fullName>
    </submittedName>
</protein>
<comment type="caution">
    <text evidence="1">The sequence shown here is derived from an EMBL/GenBank/DDBJ whole genome shotgun (WGS) entry which is preliminary data.</text>
</comment>
<evidence type="ECO:0000313" key="1">
    <source>
        <dbReference type="EMBL" id="GBM13529.1"/>
    </source>
</evidence>
<dbReference type="Proteomes" id="UP000499080">
    <property type="component" value="Unassembled WGS sequence"/>
</dbReference>
<proteinExistence type="predicted"/>
<keyword evidence="2" id="KW-1185">Reference proteome</keyword>
<accession>A0A4Y2DBC4</accession>
<dbReference type="AlphaFoldDB" id="A0A4Y2DBC4"/>
<organism evidence="1 2">
    <name type="scientific">Araneus ventricosus</name>
    <name type="common">Orbweaver spider</name>
    <name type="synonym">Epeira ventricosa</name>
    <dbReference type="NCBI Taxonomy" id="182803"/>
    <lineage>
        <taxon>Eukaryota</taxon>
        <taxon>Metazoa</taxon>
        <taxon>Ecdysozoa</taxon>
        <taxon>Arthropoda</taxon>
        <taxon>Chelicerata</taxon>
        <taxon>Arachnida</taxon>
        <taxon>Araneae</taxon>
        <taxon>Araneomorphae</taxon>
        <taxon>Entelegynae</taxon>
        <taxon>Araneoidea</taxon>
        <taxon>Araneidae</taxon>
        <taxon>Araneus</taxon>
    </lineage>
</organism>
<evidence type="ECO:0000313" key="2">
    <source>
        <dbReference type="Proteomes" id="UP000499080"/>
    </source>
</evidence>
<name>A0A4Y2DBC4_ARAVE</name>
<reference evidence="1 2" key="1">
    <citation type="journal article" date="2019" name="Sci. Rep.">
        <title>Orb-weaving spider Araneus ventricosus genome elucidates the spidroin gene catalogue.</title>
        <authorList>
            <person name="Kono N."/>
            <person name="Nakamura H."/>
            <person name="Ohtoshi R."/>
            <person name="Moran D.A.P."/>
            <person name="Shinohara A."/>
            <person name="Yoshida Y."/>
            <person name="Fujiwara M."/>
            <person name="Mori M."/>
            <person name="Tomita M."/>
            <person name="Arakawa K."/>
        </authorList>
    </citation>
    <scope>NUCLEOTIDE SEQUENCE [LARGE SCALE GENOMIC DNA]</scope>
</reference>
<dbReference type="EMBL" id="BGPR01000329">
    <property type="protein sequence ID" value="GBM13529.1"/>
    <property type="molecule type" value="Genomic_DNA"/>
</dbReference>
<gene>
    <name evidence="1" type="ORF">AVEN_82798_1</name>
</gene>